<dbReference type="SUPFAM" id="SSF117839">
    <property type="entry name" value="WWE domain"/>
    <property type="match status" value="1"/>
</dbReference>
<dbReference type="GO" id="GO:0003950">
    <property type="term" value="F:NAD+ poly-ADP-ribosyltransferase activity"/>
    <property type="evidence" value="ECO:0007669"/>
    <property type="project" value="InterPro"/>
</dbReference>
<keyword evidence="11" id="KW-1185">Reference proteome</keyword>
<evidence type="ECO:0000259" key="8">
    <source>
        <dbReference type="PROSITE" id="PS51879"/>
    </source>
</evidence>
<sequence>MDLSNPRFSTATRLAADVEPAPTDMASAAILLRQSSSLTIREFKNYKKSAAPSRFLFFRDGSWADFPPAVFDALREGFVAGKTAFELTVEGRPYFFDVLEMLQVDLETGTVNSIAWIDVHGRCFFPAVGVDERSISALPNPEPEIECNPVGFWQEQSGESSGESSDETSATSSLDQPRWPGAEAVRDGDKYFKIVEKLFLSGFRRFAPNTIVTSIHKCSQSGPLRASRLKTFRMHVEMTKAARGDANVRFGWYGASATEMATIVSHGFGQPNNRSLASGARGVGVHLSEPHSPYLSSLSTDADASGERHMVLCRVIVGRPEMVEEGSVQYHPSSEEFDSGVDDIAHPTWYVVWSTHMNTHILPESIVSYKPSTTQPQGPPQSVNSARNPALDISIPRLLEELGRCLPASSTAPLQMIFKQYMGRKMSKKTFFRCIRSITGDEVLISTIKRMRGH</sequence>
<dbReference type="InterPro" id="IPR044964">
    <property type="entry name" value="RCD1/SRO1-5"/>
</dbReference>
<dbReference type="GO" id="GO:0005634">
    <property type="term" value="C:nucleus"/>
    <property type="evidence" value="ECO:0007669"/>
    <property type="project" value="UniProtKB-SubCell"/>
</dbReference>
<dbReference type="InterPro" id="IPR012317">
    <property type="entry name" value="Poly(ADP-ribose)pol_cat_dom"/>
</dbReference>
<reference evidence="10" key="2">
    <citation type="submission" date="2021-05" db="UniProtKB">
        <authorList>
            <consortium name="EnsemblPlants"/>
        </authorList>
    </citation>
    <scope>IDENTIFICATION</scope>
    <source>
        <strain evidence="10">subsp. malaccensis</strain>
    </source>
</reference>
<dbReference type="InParanoid" id="A0A804K0Y4"/>
<dbReference type="Pfam" id="PF12174">
    <property type="entry name" value="RST"/>
    <property type="match status" value="1"/>
</dbReference>
<gene>
    <name evidence="9" type="ORF">GSMUA_26040.1</name>
</gene>
<dbReference type="PANTHER" id="PTHR32263:SF19">
    <property type="entry name" value="OS03G0230300 PROTEIN"/>
    <property type="match status" value="1"/>
</dbReference>
<dbReference type="PROSITE" id="PS51879">
    <property type="entry name" value="RST"/>
    <property type="match status" value="1"/>
</dbReference>
<evidence type="ECO:0000256" key="5">
    <source>
        <dbReference type="SAM" id="MobiDB-lite"/>
    </source>
</evidence>
<organism evidence="10 11">
    <name type="scientific">Musa acuminata subsp. malaccensis</name>
    <name type="common">Wild banana</name>
    <name type="synonym">Musa malaccensis</name>
    <dbReference type="NCBI Taxonomy" id="214687"/>
    <lineage>
        <taxon>Eukaryota</taxon>
        <taxon>Viridiplantae</taxon>
        <taxon>Streptophyta</taxon>
        <taxon>Embryophyta</taxon>
        <taxon>Tracheophyta</taxon>
        <taxon>Spermatophyta</taxon>
        <taxon>Magnoliopsida</taxon>
        <taxon>Liliopsida</taxon>
        <taxon>Zingiberales</taxon>
        <taxon>Musaceae</taxon>
        <taxon>Musa</taxon>
    </lineage>
</organism>
<evidence type="ECO:0000313" key="9">
    <source>
        <dbReference type="EMBL" id="CAG1858034.1"/>
    </source>
</evidence>
<feature type="domain" description="RST" evidence="8">
    <location>
        <begin position="386"/>
        <end position="454"/>
    </location>
</feature>
<dbReference type="InterPro" id="IPR037197">
    <property type="entry name" value="WWE_dom_sf"/>
</dbReference>
<dbReference type="PROSITE" id="PS51059">
    <property type="entry name" value="PARP_CATALYTIC"/>
    <property type="match status" value="1"/>
</dbReference>
<feature type="region of interest" description="Disordered" evidence="5">
    <location>
        <begin position="154"/>
        <end position="182"/>
    </location>
</feature>
<protein>
    <submittedName>
        <fullName evidence="9">(wild Malaysian banana) hypothetical protein</fullName>
    </submittedName>
</protein>
<keyword evidence="3" id="KW-0346">Stress response</keyword>
<dbReference type="Gene3D" id="3.90.228.10">
    <property type="match status" value="1"/>
</dbReference>
<evidence type="ECO:0000313" key="11">
    <source>
        <dbReference type="Proteomes" id="UP000012960"/>
    </source>
</evidence>
<evidence type="ECO:0000259" key="7">
    <source>
        <dbReference type="PROSITE" id="PS51059"/>
    </source>
</evidence>
<evidence type="ECO:0000256" key="4">
    <source>
        <dbReference type="ARBA" id="ARBA00023242"/>
    </source>
</evidence>
<evidence type="ECO:0000313" key="10">
    <source>
        <dbReference type="EnsemblPlants" id="Ma07_p28520.1"/>
    </source>
</evidence>
<evidence type="ECO:0000256" key="1">
    <source>
        <dbReference type="ARBA" id="ARBA00004123"/>
    </source>
</evidence>
<accession>A0A804K0Y4</accession>
<dbReference type="OMA" id="MCEIDEN"/>
<evidence type="ECO:0000256" key="3">
    <source>
        <dbReference type="ARBA" id="ARBA00023016"/>
    </source>
</evidence>
<dbReference type="OrthoDB" id="6133115at2759"/>
<keyword evidence="4" id="KW-0539">Nucleus</keyword>
<dbReference type="EMBL" id="HG996473">
    <property type="protein sequence ID" value="CAG1858034.1"/>
    <property type="molecule type" value="Genomic_DNA"/>
</dbReference>
<evidence type="ECO:0000259" key="6">
    <source>
        <dbReference type="PROSITE" id="PS50918"/>
    </source>
</evidence>
<comment type="subcellular location">
    <subcellularLocation>
        <location evidence="1">Nucleus</location>
    </subcellularLocation>
</comment>
<name>A0A804K0Y4_MUSAM</name>
<dbReference type="InterPro" id="IPR004170">
    <property type="entry name" value="WWE_dom"/>
</dbReference>
<dbReference type="InterPro" id="IPR022003">
    <property type="entry name" value="RST"/>
</dbReference>
<dbReference type="EnsemblPlants" id="Ma07_t28520.1">
    <property type="protein sequence ID" value="Ma07_p28520.1"/>
    <property type="gene ID" value="Ma07_g28520"/>
</dbReference>
<dbReference type="SUPFAM" id="SSF56399">
    <property type="entry name" value="ADP-ribosylation"/>
    <property type="match status" value="1"/>
</dbReference>
<dbReference type="InterPro" id="IPR057823">
    <property type="entry name" value="WWE_RCD1"/>
</dbReference>
<proteinExistence type="predicted"/>
<dbReference type="AlphaFoldDB" id="A0A804K0Y4"/>
<reference evidence="9" key="1">
    <citation type="submission" date="2021-03" db="EMBL/GenBank/DDBJ databases">
        <authorList>
            <consortium name="Genoscope - CEA"/>
            <person name="William W."/>
        </authorList>
    </citation>
    <scope>NUCLEOTIDE SEQUENCE</scope>
    <source>
        <strain evidence="9">Doubled-haploid Pahang</strain>
    </source>
</reference>
<dbReference type="Pfam" id="PF23467">
    <property type="entry name" value="WWE_5"/>
    <property type="match status" value="1"/>
</dbReference>
<dbReference type="Gramene" id="Ma07_t28520.1">
    <property type="protein sequence ID" value="Ma07_p28520.1"/>
    <property type="gene ID" value="Ma07_g28520"/>
</dbReference>
<evidence type="ECO:0000256" key="2">
    <source>
        <dbReference type="ARBA" id="ARBA00022473"/>
    </source>
</evidence>
<keyword evidence="2" id="KW-0217">Developmental protein</keyword>
<dbReference type="PANTHER" id="PTHR32263">
    <property type="entry name" value="INACTIVE POLY [ADP-RIBOSE] POLYMERASE SRO4-RELATED"/>
    <property type="match status" value="1"/>
</dbReference>
<dbReference type="Proteomes" id="UP000012960">
    <property type="component" value="Unplaced"/>
</dbReference>
<dbReference type="KEGG" id="mus:103993106"/>
<feature type="domain" description="WWE" evidence="6">
    <location>
        <begin position="41"/>
        <end position="116"/>
    </location>
</feature>
<feature type="domain" description="PARP catalytic" evidence="7">
    <location>
        <begin position="168"/>
        <end position="391"/>
    </location>
</feature>
<dbReference type="PROSITE" id="PS50918">
    <property type="entry name" value="WWE"/>
    <property type="match status" value="1"/>
</dbReference>
<feature type="compositionally biased region" description="Low complexity" evidence="5">
    <location>
        <begin position="154"/>
        <end position="173"/>
    </location>
</feature>